<dbReference type="EMBL" id="JAUPFM010000010">
    <property type="protein sequence ID" value="KAK2840325.1"/>
    <property type="molecule type" value="Genomic_DNA"/>
</dbReference>
<evidence type="ECO:0000313" key="2">
    <source>
        <dbReference type="Proteomes" id="UP001187415"/>
    </source>
</evidence>
<organism evidence="1 2">
    <name type="scientific">Channa striata</name>
    <name type="common">Snakehead murrel</name>
    <name type="synonym">Ophicephalus striatus</name>
    <dbReference type="NCBI Taxonomy" id="64152"/>
    <lineage>
        <taxon>Eukaryota</taxon>
        <taxon>Metazoa</taxon>
        <taxon>Chordata</taxon>
        <taxon>Craniata</taxon>
        <taxon>Vertebrata</taxon>
        <taxon>Euteleostomi</taxon>
        <taxon>Actinopterygii</taxon>
        <taxon>Neopterygii</taxon>
        <taxon>Teleostei</taxon>
        <taxon>Neoteleostei</taxon>
        <taxon>Acanthomorphata</taxon>
        <taxon>Anabantaria</taxon>
        <taxon>Anabantiformes</taxon>
        <taxon>Channoidei</taxon>
        <taxon>Channidae</taxon>
        <taxon>Channa</taxon>
    </lineage>
</organism>
<protein>
    <submittedName>
        <fullName evidence="1">Uncharacterized protein</fullName>
    </submittedName>
</protein>
<dbReference type="AlphaFoldDB" id="A0AA88MNJ5"/>
<sequence length="69" mass="7484">MRTDNAAVSAHAPPSRKCVTVFFYQLITAELSTVKPAIPAPLYRHHTRSNKERIEVKTSAVCLGGSGSD</sequence>
<accession>A0AA88MNJ5</accession>
<comment type="caution">
    <text evidence="1">The sequence shown here is derived from an EMBL/GenBank/DDBJ whole genome shotgun (WGS) entry which is preliminary data.</text>
</comment>
<name>A0AA88MNJ5_CHASR</name>
<reference evidence="1" key="1">
    <citation type="submission" date="2023-07" db="EMBL/GenBank/DDBJ databases">
        <title>Chromosome-level Genome Assembly of Striped Snakehead (Channa striata).</title>
        <authorList>
            <person name="Liu H."/>
        </authorList>
    </citation>
    <scope>NUCLEOTIDE SEQUENCE</scope>
    <source>
        <strain evidence="1">Gz</strain>
        <tissue evidence="1">Muscle</tissue>
    </source>
</reference>
<evidence type="ECO:0000313" key="1">
    <source>
        <dbReference type="EMBL" id="KAK2840325.1"/>
    </source>
</evidence>
<gene>
    <name evidence="1" type="ORF">Q5P01_014065</name>
</gene>
<dbReference type="Proteomes" id="UP001187415">
    <property type="component" value="Unassembled WGS sequence"/>
</dbReference>
<keyword evidence="2" id="KW-1185">Reference proteome</keyword>
<proteinExistence type="predicted"/>